<evidence type="ECO:0000313" key="2">
    <source>
        <dbReference type="Proteomes" id="UP000783863"/>
    </source>
</evidence>
<name>A0A8J7YHK6_9EURY</name>
<accession>A0A8J7YHK6</accession>
<evidence type="ECO:0000313" key="1">
    <source>
        <dbReference type="EMBL" id="MBX0306065.1"/>
    </source>
</evidence>
<sequence>MAENAFLTDRRRDYLAGEYDGSDSAERHLKYSLRESSELALSELVEVAESPLIDNTEVFDPDEVFRLLRALLSPRQEDLEPDEFVTIVEPEKYGDEFVAYADALYVQMDKVMKPYRDSRFPDPGSD</sequence>
<protein>
    <submittedName>
        <fullName evidence="1">Uncharacterized protein</fullName>
    </submittedName>
</protein>
<gene>
    <name evidence="1" type="ORF">EGD98_20695</name>
</gene>
<dbReference type="EMBL" id="RKLQ01000008">
    <property type="protein sequence ID" value="MBX0306065.1"/>
    <property type="molecule type" value="Genomic_DNA"/>
</dbReference>
<proteinExistence type="predicted"/>
<dbReference type="RefSeq" id="WP_220590261.1">
    <property type="nucleotide sequence ID" value="NZ_RKLQ01000008.1"/>
</dbReference>
<organism evidence="1 2">
    <name type="scientific">Haloarcula salinisoli</name>
    <dbReference type="NCBI Taxonomy" id="2487746"/>
    <lineage>
        <taxon>Archaea</taxon>
        <taxon>Methanobacteriati</taxon>
        <taxon>Methanobacteriota</taxon>
        <taxon>Stenosarchaea group</taxon>
        <taxon>Halobacteria</taxon>
        <taxon>Halobacteriales</taxon>
        <taxon>Haloarculaceae</taxon>
        <taxon>Haloarcula</taxon>
    </lineage>
</organism>
<keyword evidence="2" id="KW-1185">Reference proteome</keyword>
<dbReference type="Proteomes" id="UP000783863">
    <property type="component" value="Unassembled WGS sequence"/>
</dbReference>
<dbReference type="AlphaFoldDB" id="A0A8J7YHK6"/>
<comment type="caution">
    <text evidence="1">The sequence shown here is derived from an EMBL/GenBank/DDBJ whole genome shotgun (WGS) entry which is preliminary data.</text>
</comment>
<reference evidence="1" key="1">
    <citation type="submission" date="2021-06" db="EMBL/GenBank/DDBJ databases">
        <title>Halomicroarcula sp. F24A a new haloarchaeum isolated from saline soil.</title>
        <authorList>
            <person name="Duran-Viseras A."/>
            <person name="Sanchez-Porro C."/>
            <person name="Ventosa A."/>
        </authorList>
    </citation>
    <scope>NUCLEOTIDE SEQUENCE</scope>
    <source>
        <strain evidence="1">F24A</strain>
    </source>
</reference>